<organism evidence="1 2">
    <name type="scientific">Pseudomonas putida</name>
    <name type="common">Arthrobacter siderocapsulatus</name>
    <dbReference type="NCBI Taxonomy" id="303"/>
    <lineage>
        <taxon>Bacteria</taxon>
        <taxon>Pseudomonadati</taxon>
        <taxon>Pseudomonadota</taxon>
        <taxon>Gammaproteobacteria</taxon>
        <taxon>Pseudomonadales</taxon>
        <taxon>Pseudomonadaceae</taxon>
        <taxon>Pseudomonas</taxon>
    </lineage>
</organism>
<evidence type="ECO:0000313" key="2">
    <source>
        <dbReference type="Proteomes" id="UP000464480"/>
    </source>
</evidence>
<dbReference type="AlphaFoldDB" id="A0A6I6XVE4"/>
<gene>
    <name evidence="1" type="ORF">C2H86_07985</name>
</gene>
<sequence length="124" mass="14068">MKLDKDLVREILLAVEAHDKPDRWISLQISERSDVETSYHVMLLAEAGFLKADNVGGMNSFEWQATRLTYKGHEFLDTVRDPEIWRRTKEGAERAGVAGLGVLLEIGKAYGKQLMKERLGIELP</sequence>
<name>A0A6I6XVE4_PSEPU</name>
<dbReference type="EMBL" id="CP026115">
    <property type="protein sequence ID" value="QHG68185.1"/>
    <property type="molecule type" value="Genomic_DNA"/>
</dbReference>
<protein>
    <submittedName>
        <fullName evidence="1">DUF2513 domain-containing protein</fullName>
    </submittedName>
</protein>
<dbReference type="InterPro" id="IPR019650">
    <property type="entry name" value="DUF2513"/>
</dbReference>
<proteinExistence type="predicted"/>
<dbReference type="RefSeq" id="WP_159409746.1">
    <property type="nucleotide sequence ID" value="NZ_CP026115.2"/>
</dbReference>
<evidence type="ECO:0000313" key="1">
    <source>
        <dbReference type="EMBL" id="QHG68185.1"/>
    </source>
</evidence>
<dbReference type="Proteomes" id="UP000464480">
    <property type="component" value="Chromosome"/>
</dbReference>
<accession>A0A6I6XVE4</accession>
<dbReference type="Pfam" id="PF10711">
    <property type="entry name" value="DUF2513"/>
    <property type="match status" value="1"/>
</dbReference>
<reference evidence="1 2" key="1">
    <citation type="submission" date="2020-02" db="EMBL/GenBank/DDBJ databases">
        <title>Pseudomonas Putida W5 Complete Genome Assembly.</title>
        <authorList>
            <person name="Yuan Z.-C."/>
            <person name="Shaw G.A."/>
            <person name="Cusano A.D."/>
            <person name="Caddey B.J."/>
            <person name="Weselowski B.J."/>
        </authorList>
    </citation>
    <scope>NUCLEOTIDE SEQUENCE [LARGE SCALE GENOMIC DNA]</scope>
    <source>
        <strain evidence="1 2">W5</strain>
    </source>
</reference>